<dbReference type="PANTHER" id="PTHR30365:SF14">
    <property type="entry name" value="CYTOCHROME BD MENAQUINOL OXIDASE SUBUNIT I-RELATED"/>
    <property type="match status" value="1"/>
</dbReference>
<keyword evidence="6 12" id="KW-0812">Transmembrane</keyword>
<dbReference type="GO" id="GO:0005886">
    <property type="term" value="C:plasma membrane"/>
    <property type="evidence" value="ECO:0007669"/>
    <property type="project" value="UniProtKB-SubCell"/>
</dbReference>
<dbReference type="EMBL" id="JAWXXX010000003">
    <property type="protein sequence ID" value="MDX5895488.1"/>
    <property type="molecule type" value="Genomic_DNA"/>
</dbReference>
<organism evidence="14 16">
    <name type="scientific">Rubrobacter radiotolerans</name>
    <name type="common">Arthrobacter radiotolerans</name>
    <dbReference type="NCBI Taxonomy" id="42256"/>
    <lineage>
        <taxon>Bacteria</taxon>
        <taxon>Bacillati</taxon>
        <taxon>Actinomycetota</taxon>
        <taxon>Rubrobacteria</taxon>
        <taxon>Rubrobacterales</taxon>
        <taxon>Rubrobacteraceae</taxon>
        <taxon>Rubrobacter</taxon>
    </lineage>
</organism>
<feature type="transmembrane region" description="Helical" evidence="12">
    <location>
        <begin position="216"/>
        <end position="234"/>
    </location>
</feature>
<feature type="transmembrane region" description="Helical" evidence="12">
    <location>
        <begin position="406"/>
        <end position="427"/>
    </location>
</feature>
<evidence type="ECO:0000256" key="4">
    <source>
        <dbReference type="ARBA" id="ARBA00022475"/>
    </source>
</evidence>
<dbReference type="AlphaFoldDB" id="A0A023X808"/>
<dbReference type="GO" id="GO:0046872">
    <property type="term" value="F:metal ion binding"/>
    <property type="evidence" value="ECO:0007669"/>
    <property type="project" value="UniProtKB-UniRule"/>
</dbReference>
<feature type="transmembrane region" description="Helical" evidence="12">
    <location>
        <begin position="182"/>
        <end position="204"/>
    </location>
</feature>
<evidence type="ECO:0000256" key="5">
    <source>
        <dbReference type="ARBA" id="ARBA00022617"/>
    </source>
</evidence>
<keyword evidence="14" id="KW-0614">Plasmid</keyword>
<comment type="subcellular location">
    <subcellularLocation>
        <location evidence="1">Cell membrane</location>
        <topology evidence="1">Multi-pass membrane protein</topology>
    </subcellularLocation>
</comment>
<feature type="transmembrane region" description="Helical" evidence="12">
    <location>
        <begin position="52"/>
        <end position="71"/>
    </location>
</feature>
<keyword evidence="7 12" id="KW-0479">Metal-binding</keyword>
<name>A0A023X808_RUBRA</name>
<evidence type="ECO:0000256" key="1">
    <source>
        <dbReference type="ARBA" id="ARBA00004651"/>
    </source>
</evidence>
<keyword evidence="4 12" id="KW-1003">Cell membrane</keyword>
<dbReference type="GO" id="GO:0009055">
    <property type="term" value="F:electron transfer activity"/>
    <property type="evidence" value="ECO:0007669"/>
    <property type="project" value="UniProtKB-UniRule"/>
</dbReference>
<keyword evidence="10 12" id="KW-0408">Iron</keyword>
<sequence>MEDALFLSRLQFAFTITYHYLFPQLTMGLALLVFILKSMYMRNRNELYNRAARFWGVIFAITFVMGVVTGIPMEFQFGTNWSEFSAYAGDIIAQTLAMEGAFAFFLESAFVGLFLFGERRFGQRVHWFSSLMVFLGTWASGYFIVTTNAWMQNPVGFERVADGIELNNYWAVLLNPWMFPQYAHTMGGSVVTAAFTMAGLGAYYILANQHVEYGKIFVKLGVTAGIIASVWQLFPSGHYSSDMVAEHQPVALAAMEGLFQTEAGAGLVVLGQPDVENMRIDNPIVLPRVLSYLVYQTWDAEVRGLEAYPRENWPDNIPLLYYSYHVMVGLGTIFIAIMAVAALMLWRRRLYGSRLMLWVLMLAIPFPYIANTAGWFTAELGRQPWLIYGILRTSEGSSPLVSSGNILFTIIGFAGMYTVMGLLYFVLMVREVARGPHEAVEGNLFGESSEPEESDRSGRSAGAGGPEVREV</sequence>
<keyword evidence="11 12" id="KW-0472">Membrane</keyword>
<reference evidence="14 16" key="1">
    <citation type="submission" date="2014-03" db="EMBL/GenBank/DDBJ databases">
        <title>Complete genome sequence of the Radio-Resistant Rubrobacter radiotolerans RSPS-4.</title>
        <authorList>
            <person name="Egas C.C."/>
            <person name="Barroso C.C."/>
            <person name="Froufe H.J.C."/>
            <person name="Pacheco J.J."/>
            <person name="Albuquerque L.L."/>
            <person name="da Costa M.M.S."/>
        </authorList>
    </citation>
    <scope>NUCLEOTIDE SEQUENCE [LARGE SCALE GENOMIC DNA]</scope>
    <source>
        <strain evidence="14 16">RSPS-4</strain>
        <plasmid evidence="14 16">2</plasmid>
    </source>
</reference>
<evidence type="ECO:0000256" key="2">
    <source>
        <dbReference type="ARBA" id="ARBA00009819"/>
    </source>
</evidence>
<dbReference type="PATRIC" id="fig|42256.3.peg.3117"/>
<dbReference type="RefSeq" id="WP_084264179.1">
    <property type="nucleotide sequence ID" value="NZ_CP007516.1"/>
</dbReference>
<dbReference type="HOGENOM" id="CLU_030555_3_1_11"/>
<dbReference type="eggNOG" id="COG1271">
    <property type="taxonomic scope" value="Bacteria"/>
</dbReference>
<accession>A0A023X808</accession>
<reference evidence="15" key="2">
    <citation type="submission" date="2023-11" db="EMBL/GenBank/DDBJ databases">
        <title>MicrobeMod: A computational toolkit for identifying prokaryotic methylation and restriction-modification with nanopore sequencing.</title>
        <authorList>
            <person name="Crits-Christoph A."/>
            <person name="Kang S.C."/>
            <person name="Lee H."/>
            <person name="Ostrov N."/>
        </authorList>
    </citation>
    <scope>NUCLEOTIDE SEQUENCE</scope>
    <source>
        <strain evidence="15">ATCC 51242</strain>
    </source>
</reference>
<gene>
    <name evidence="14" type="ORF">RradSPS_3068</name>
    <name evidence="15" type="ORF">SIL72_15780</name>
</gene>
<dbReference type="InterPro" id="IPR002585">
    <property type="entry name" value="Cyt-d_ubiquinol_oxidase_su_1"/>
</dbReference>
<evidence type="ECO:0000256" key="7">
    <source>
        <dbReference type="ARBA" id="ARBA00022723"/>
    </source>
</evidence>
<evidence type="ECO:0000256" key="12">
    <source>
        <dbReference type="PIRNR" id="PIRNR006446"/>
    </source>
</evidence>
<dbReference type="OrthoDB" id="9807042at2"/>
<evidence type="ECO:0000256" key="6">
    <source>
        <dbReference type="ARBA" id="ARBA00022692"/>
    </source>
</evidence>
<dbReference type="GO" id="GO:0019646">
    <property type="term" value="P:aerobic electron transport chain"/>
    <property type="evidence" value="ECO:0007669"/>
    <property type="project" value="InterPro"/>
</dbReference>
<evidence type="ECO:0000256" key="10">
    <source>
        <dbReference type="ARBA" id="ARBA00023004"/>
    </source>
</evidence>
<feature type="transmembrane region" description="Helical" evidence="12">
    <location>
        <begin position="91"/>
        <end position="115"/>
    </location>
</feature>
<feature type="transmembrane region" description="Helical" evidence="12">
    <location>
        <begin position="322"/>
        <end position="343"/>
    </location>
</feature>
<feature type="region of interest" description="Disordered" evidence="13">
    <location>
        <begin position="442"/>
        <end position="471"/>
    </location>
</feature>
<comment type="similarity">
    <text evidence="2 12">Belongs to the cytochrome ubiquinol oxidase subunit 1 family.</text>
</comment>
<dbReference type="GO" id="GO:0070069">
    <property type="term" value="C:cytochrome complex"/>
    <property type="evidence" value="ECO:0007669"/>
    <property type="project" value="UniProtKB-UniRule"/>
</dbReference>
<evidence type="ECO:0000256" key="13">
    <source>
        <dbReference type="SAM" id="MobiDB-lite"/>
    </source>
</evidence>
<dbReference type="PANTHER" id="PTHR30365">
    <property type="entry name" value="CYTOCHROME D UBIQUINOL OXIDASE"/>
    <property type="match status" value="1"/>
</dbReference>
<feature type="transmembrane region" description="Helical" evidence="12">
    <location>
        <begin position="20"/>
        <end position="40"/>
    </location>
</feature>
<evidence type="ECO:0000313" key="16">
    <source>
        <dbReference type="Proteomes" id="UP000025229"/>
    </source>
</evidence>
<keyword evidence="5 12" id="KW-0349">Heme</keyword>
<dbReference type="PIRSF" id="PIRSF006446">
    <property type="entry name" value="Cyt_quinol_oxidase_1"/>
    <property type="match status" value="1"/>
</dbReference>
<dbReference type="GO" id="GO:0016682">
    <property type="term" value="F:oxidoreductase activity, acting on diphenols and related substances as donors, oxygen as acceptor"/>
    <property type="evidence" value="ECO:0007669"/>
    <property type="project" value="TreeGrafter"/>
</dbReference>
<geneLocation type="plasmid" evidence="14">
    <name>2</name>
</geneLocation>
<protein>
    <submittedName>
        <fullName evidence="14">Cytochrome bd-type quinol oxidase subunit 1</fullName>
    </submittedName>
    <submittedName>
        <fullName evidence="15">Cytochrome ubiquinol oxidase subunit I</fullName>
    </submittedName>
</protein>
<evidence type="ECO:0000313" key="14">
    <source>
        <dbReference type="EMBL" id="AHY48351.1"/>
    </source>
</evidence>
<feature type="transmembrane region" description="Helical" evidence="12">
    <location>
        <begin position="127"/>
        <end position="145"/>
    </location>
</feature>
<evidence type="ECO:0000256" key="9">
    <source>
        <dbReference type="ARBA" id="ARBA00022989"/>
    </source>
</evidence>
<dbReference type="GO" id="GO:0020037">
    <property type="term" value="F:heme binding"/>
    <property type="evidence" value="ECO:0007669"/>
    <property type="project" value="TreeGrafter"/>
</dbReference>
<keyword evidence="3 12" id="KW-0813">Transport</keyword>
<keyword evidence="16" id="KW-1185">Reference proteome</keyword>
<evidence type="ECO:0000256" key="11">
    <source>
        <dbReference type="ARBA" id="ARBA00023136"/>
    </source>
</evidence>
<evidence type="ECO:0000256" key="8">
    <source>
        <dbReference type="ARBA" id="ARBA00022982"/>
    </source>
</evidence>
<dbReference type="Proteomes" id="UP000025229">
    <property type="component" value="Plasmid 2"/>
</dbReference>
<proteinExistence type="inferred from homology"/>
<dbReference type="KEGG" id="rrd:RradSPS_3068"/>
<keyword evidence="8 12" id="KW-0249">Electron transport</keyword>
<evidence type="ECO:0000313" key="15">
    <source>
        <dbReference type="EMBL" id="MDX5895488.1"/>
    </source>
</evidence>
<keyword evidence="9 12" id="KW-1133">Transmembrane helix</keyword>
<dbReference type="Pfam" id="PF01654">
    <property type="entry name" value="Cyt_bd_oxida_I"/>
    <property type="match status" value="1"/>
</dbReference>
<dbReference type="EMBL" id="CP007516">
    <property type="protein sequence ID" value="AHY48351.1"/>
    <property type="molecule type" value="Genomic_DNA"/>
</dbReference>
<evidence type="ECO:0000256" key="3">
    <source>
        <dbReference type="ARBA" id="ARBA00022448"/>
    </source>
</evidence>
<feature type="transmembrane region" description="Helical" evidence="12">
    <location>
        <begin position="355"/>
        <end position="376"/>
    </location>
</feature>
<dbReference type="Proteomes" id="UP001281130">
    <property type="component" value="Unassembled WGS sequence"/>
</dbReference>